<dbReference type="Pfam" id="PF13560">
    <property type="entry name" value="HTH_31"/>
    <property type="match status" value="1"/>
</dbReference>
<accession>A0ABX8UB85</accession>
<name>A0ABX8UB85_9ACTN</name>
<sequence>MLDTPHSPARIPAALLAAVRAADYPLVVRLARRQAGLTQEQLGSATGYSAATISRLETGRQPLNDIATLRRLAQSLDIPCRWLGLAEEQLSGHPLQGRTVRAFTSAVVGPELRVVPSAAGEERNVKRRHFLGVAGPALLSATASNTVSDTISDRLERLLTDAGTAAPASLAALTAELGKAREAFAATSYGALSITLPPLVQAAETTVAEVGGLMRDQAHVLLADAYVLTAMLATKVHTDAVACVAADRALRAARASGNLSAVAGAARQVAIAMRRQGRHASATSLLADTAARLGAGTDRTNPTVLARYIDLLCTAAYASAQGGEQHDAEDFIGEAELAARRLVVTPAMPGASMPATVAAYRISIHNALGDPAMSLTVAQKVDPRRLPSSERYARYCIDTARAWHAFGDRGRAVHALLAAERAGPEEVRRPSVIALISAMRHQPGRVPPLLHELAARTRAV</sequence>
<keyword evidence="3" id="KW-1185">Reference proteome</keyword>
<evidence type="ECO:0000313" key="2">
    <source>
        <dbReference type="EMBL" id="QYC45019.1"/>
    </source>
</evidence>
<dbReference type="RefSeq" id="WP_246649921.1">
    <property type="nucleotide sequence ID" value="NZ_CP068985.1"/>
</dbReference>
<proteinExistence type="predicted"/>
<evidence type="ECO:0000259" key="1">
    <source>
        <dbReference type="PROSITE" id="PS50943"/>
    </source>
</evidence>
<organism evidence="2 3">
    <name type="scientific">Nonomuraea coxensis DSM 45129</name>
    <dbReference type="NCBI Taxonomy" id="1122611"/>
    <lineage>
        <taxon>Bacteria</taxon>
        <taxon>Bacillati</taxon>
        <taxon>Actinomycetota</taxon>
        <taxon>Actinomycetes</taxon>
        <taxon>Streptosporangiales</taxon>
        <taxon>Streptosporangiaceae</taxon>
        <taxon>Nonomuraea</taxon>
    </lineage>
</organism>
<reference evidence="2 3" key="1">
    <citation type="journal article" date="2021" name="ACS Chem. Biol.">
        <title>Genomic-Led Discovery of a Novel Glycopeptide Antibiotic by Nonomuraea coxensis DSM 45129.</title>
        <authorList>
            <person name="Yushchuk O."/>
            <person name="Vior N.M."/>
            <person name="Andreo-Vidal A."/>
            <person name="Berini F."/>
            <person name="Ruckert C."/>
            <person name="Busche T."/>
            <person name="Binda E."/>
            <person name="Kalinowski J."/>
            <person name="Truman A.W."/>
            <person name="Marinelli F."/>
        </authorList>
    </citation>
    <scope>NUCLEOTIDE SEQUENCE [LARGE SCALE GENOMIC DNA]</scope>
    <source>
        <strain evidence="2 3">DSM 45129</strain>
    </source>
</reference>
<dbReference type="InterPro" id="IPR001387">
    <property type="entry name" value="Cro/C1-type_HTH"/>
</dbReference>
<evidence type="ECO:0000313" key="3">
    <source>
        <dbReference type="Proteomes" id="UP000824681"/>
    </source>
</evidence>
<dbReference type="CDD" id="cd00093">
    <property type="entry name" value="HTH_XRE"/>
    <property type="match status" value="1"/>
</dbReference>
<dbReference type="Proteomes" id="UP000824681">
    <property type="component" value="Chromosome"/>
</dbReference>
<dbReference type="SMART" id="SM00530">
    <property type="entry name" value="HTH_XRE"/>
    <property type="match status" value="1"/>
</dbReference>
<dbReference type="PROSITE" id="PS50943">
    <property type="entry name" value="HTH_CROC1"/>
    <property type="match status" value="1"/>
</dbReference>
<protein>
    <submittedName>
        <fullName evidence="2">Helix-turn-helix protein</fullName>
    </submittedName>
</protein>
<dbReference type="Gene3D" id="1.10.260.40">
    <property type="entry name" value="lambda repressor-like DNA-binding domains"/>
    <property type="match status" value="1"/>
</dbReference>
<gene>
    <name evidence="2" type="ORF">Nocox_37325</name>
</gene>
<dbReference type="InterPro" id="IPR010982">
    <property type="entry name" value="Lambda_DNA-bd_dom_sf"/>
</dbReference>
<dbReference type="EMBL" id="CP068985">
    <property type="protein sequence ID" value="QYC45019.1"/>
    <property type="molecule type" value="Genomic_DNA"/>
</dbReference>
<dbReference type="SUPFAM" id="SSF47413">
    <property type="entry name" value="lambda repressor-like DNA-binding domains"/>
    <property type="match status" value="1"/>
</dbReference>
<feature type="domain" description="HTH cro/C1-type" evidence="1">
    <location>
        <begin position="28"/>
        <end position="83"/>
    </location>
</feature>